<dbReference type="EMBL" id="FN668638">
    <property type="protein sequence ID" value="CBK19847.2"/>
    <property type="molecule type" value="Genomic_DNA"/>
</dbReference>
<dbReference type="GeneID" id="24922171"/>
<sequence>MENAMLDIPLSMEESEDIEQHIADLEHDLDKAIEQLQQNQRLLEDKDTRIDILENRIKQMRIDNEREKEKTDALLDEKDAAYIQQQTTLENLKAEYYHLKLELNEEKQKQHQGSQKAEKEASEIQQQLKQLEDANEKLKSQLLHTTESYRVEEEHYKSTIKEQENRIAELSSSLESSQKQLEDYILRLEPHEDSSHEIEEKTVLFERELLKLRQEKEVVVVDGTEIQRLVHENDLLRESKTKTIDEYRDLVKKYEERIAEKDAKLQEREALRQASHENQENGITLLQHQIEQLQQTVLKKQLLLDACNSEKSSLEYRLADALRDKARVESMRRG</sequence>
<proteinExistence type="predicted"/>
<keyword evidence="3" id="KW-1185">Reference proteome</keyword>
<keyword evidence="1" id="KW-0175">Coiled coil</keyword>
<dbReference type="AlphaFoldDB" id="D8LVK8"/>
<dbReference type="OrthoDB" id="10595509at2759"/>
<feature type="coiled-coil region" evidence="1">
    <location>
        <begin position="15"/>
        <end position="187"/>
    </location>
</feature>
<dbReference type="Proteomes" id="UP000008312">
    <property type="component" value="Unassembled WGS sequence"/>
</dbReference>
<name>D8LVK8_BLAHO</name>
<feature type="coiled-coil region" evidence="1">
    <location>
        <begin position="237"/>
        <end position="296"/>
    </location>
</feature>
<dbReference type="OMA" id="FRKETND"/>
<evidence type="ECO:0000256" key="1">
    <source>
        <dbReference type="SAM" id="Coils"/>
    </source>
</evidence>
<evidence type="ECO:0000313" key="3">
    <source>
        <dbReference type="Proteomes" id="UP000008312"/>
    </source>
</evidence>
<evidence type="ECO:0000313" key="2">
    <source>
        <dbReference type="EMBL" id="CBK19847.2"/>
    </source>
</evidence>
<gene>
    <name evidence="2" type="ORF">GSBLH_T00006046001</name>
</gene>
<dbReference type="InParanoid" id="D8LVK8"/>
<organism evidence="2">
    <name type="scientific">Blastocystis hominis</name>
    <dbReference type="NCBI Taxonomy" id="12968"/>
    <lineage>
        <taxon>Eukaryota</taxon>
        <taxon>Sar</taxon>
        <taxon>Stramenopiles</taxon>
        <taxon>Bigyra</taxon>
        <taxon>Opalozoa</taxon>
        <taxon>Opalinata</taxon>
        <taxon>Blastocystidae</taxon>
        <taxon>Blastocystis</taxon>
    </lineage>
</organism>
<accession>D8LVK8</accession>
<dbReference type="RefSeq" id="XP_012893895.1">
    <property type="nucleotide sequence ID" value="XM_013038441.1"/>
</dbReference>
<reference evidence="2" key="1">
    <citation type="submission" date="2010-02" db="EMBL/GenBank/DDBJ databases">
        <title>Sequencing and annotation of the Blastocystis hominis genome.</title>
        <authorList>
            <person name="Wincker P."/>
        </authorList>
    </citation>
    <scope>NUCLEOTIDE SEQUENCE</scope>
    <source>
        <strain evidence="2">Singapore isolate B</strain>
    </source>
</reference>
<protein>
    <submittedName>
        <fullName evidence="2">Uncharacterized protein</fullName>
    </submittedName>
</protein>